<sequence>MGLNHPTLARFLCPIDCLSDFDADIQGTCASLKAAKIRMSAEELPALLWSGNWPGNDYDGDNELYGLFRSYYLVRVGRHIFLGPSAALGEDTRATRSCNAILHDMTSVEAAHIAYICVQARFAISSKSSWSEKDGEFNYVDFYRHVESLISDPVDTAWRDDLLKWWNTELFGNEKGRGHNSSANMKKEPSEDRAGSPARMTTMERLRAKARTRVATSTSVSSMSTQGPSESSSSIPPVQSTTTSSVSTQGPSESSSSIPPVQSTTTSSMSTQGSSESSLSTPPVQSTTTRAPTPGPSSVVHGHSLSSSGHLRVDGSRYHKETPATPPRRSEAMNGFESPLTDDGPLTPLTNKVKEREVTNKKGKEREVMNKVKGKKRMADEQTTETAASNQGGTRKSKRSRK</sequence>
<dbReference type="EMBL" id="WHUW01000007">
    <property type="protein sequence ID" value="KAF8443699.1"/>
    <property type="molecule type" value="Genomic_DNA"/>
</dbReference>
<dbReference type="Pfam" id="PF20414">
    <property type="entry name" value="DUF6698"/>
    <property type="match status" value="1"/>
</dbReference>
<evidence type="ECO:0000313" key="2">
    <source>
        <dbReference type="EMBL" id="KAF8443699.1"/>
    </source>
</evidence>
<feature type="compositionally biased region" description="Polar residues" evidence="1">
    <location>
        <begin position="384"/>
        <end position="394"/>
    </location>
</feature>
<name>A0AAD4BYM5_BOLED</name>
<feature type="region of interest" description="Disordered" evidence="1">
    <location>
        <begin position="176"/>
        <end position="402"/>
    </location>
</feature>
<feature type="compositionally biased region" description="Basic and acidic residues" evidence="1">
    <location>
        <begin position="185"/>
        <end position="194"/>
    </location>
</feature>
<feature type="compositionally biased region" description="Low complexity" evidence="1">
    <location>
        <begin position="297"/>
        <end position="310"/>
    </location>
</feature>
<protein>
    <submittedName>
        <fullName evidence="2">Uncharacterized protein</fullName>
    </submittedName>
</protein>
<accession>A0AAD4BYM5</accession>
<reference evidence="2" key="2">
    <citation type="journal article" date="2020" name="Nat. Commun.">
        <title>Large-scale genome sequencing of mycorrhizal fungi provides insights into the early evolution of symbiotic traits.</title>
        <authorList>
            <person name="Miyauchi S."/>
            <person name="Kiss E."/>
            <person name="Kuo A."/>
            <person name="Drula E."/>
            <person name="Kohler A."/>
            <person name="Sanchez-Garcia M."/>
            <person name="Morin E."/>
            <person name="Andreopoulos B."/>
            <person name="Barry K.W."/>
            <person name="Bonito G."/>
            <person name="Buee M."/>
            <person name="Carver A."/>
            <person name="Chen C."/>
            <person name="Cichocki N."/>
            <person name="Clum A."/>
            <person name="Culley D."/>
            <person name="Crous P.W."/>
            <person name="Fauchery L."/>
            <person name="Girlanda M."/>
            <person name="Hayes R.D."/>
            <person name="Keri Z."/>
            <person name="LaButti K."/>
            <person name="Lipzen A."/>
            <person name="Lombard V."/>
            <person name="Magnuson J."/>
            <person name="Maillard F."/>
            <person name="Murat C."/>
            <person name="Nolan M."/>
            <person name="Ohm R.A."/>
            <person name="Pangilinan J."/>
            <person name="Pereira M.F."/>
            <person name="Perotto S."/>
            <person name="Peter M."/>
            <person name="Pfister S."/>
            <person name="Riley R."/>
            <person name="Sitrit Y."/>
            <person name="Stielow J.B."/>
            <person name="Szollosi G."/>
            <person name="Zifcakova L."/>
            <person name="Stursova M."/>
            <person name="Spatafora J.W."/>
            <person name="Tedersoo L."/>
            <person name="Vaario L.M."/>
            <person name="Yamada A."/>
            <person name="Yan M."/>
            <person name="Wang P."/>
            <person name="Xu J."/>
            <person name="Bruns T."/>
            <person name="Baldrian P."/>
            <person name="Vilgalys R."/>
            <person name="Dunand C."/>
            <person name="Henrissat B."/>
            <person name="Grigoriev I.V."/>
            <person name="Hibbett D."/>
            <person name="Nagy L.G."/>
            <person name="Martin F.M."/>
        </authorList>
    </citation>
    <scope>NUCLEOTIDE SEQUENCE</scope>
    <source>
        <strain evidence="2">BED1</strain>
    </source>
</reference>
<evidence type="ECO:0000313" key="3">
    <source>
        <dbReference type="Proteomes" id="UP001194468"/>
    </source>
</evidence>
<dbReference type="InterPro" id="IPR046521">
    <property type="entry name" value="DUF6698"/>
</dbReference>
<feature type="compositionally biased region" description="Low complexity" evidence="1">
    <location>
        <begin position="213"/>
        <end position="281"/>
    </location>
</feature>
<proteinExistence type="predicted"/>
<gene>
    <name evidence="2" type="ORF">L210DRAFT_3090764</name>
</gene>
<feature type="compositionally biased region" description="Basic and acidic residues" evidence="1">
    <location>
        <begin position="352"/>
        <end position="370"/>
    </location>
</feature>
<keyword evidence="3" id="KW-1185">Reference proteome</keyword>
<dbReference type="AlphaFoldDB" id="A0AAD4BYM5"/>
<reference evidence="2" key="1">
    <citation type="submission" date="2019-10" db="EMBL/GenBank/DDBJ databases">
        <authorList>
            <consortium name="DOE Joint Genome Institute"/>
            <person name="Kuo A."/>
            <person name="Miyauchi S."/>
            <person name="Kiss E."/>
            <person name="Drula E."/>
            <person name="Kohler A."/>
            <person name="Sanchez-Garcia M."/>
            <person name="Andreopoulos B."/>
            <person name="Barry K.W."/>
            <person name="Bonito G."/>
            <person name="Buee M."/>
            <person name="Carver A."/>
            <person name="Chen C."/>
            <person name="Cichocki N."/>
            <person name="Clum A."/>
            <person name="Culley D."/>
            <person name="Crous P.W."/>
            <person name="Fauchery L."/>
            <person name="Girlanda M."/>
            <person name="Hayes R."/>
            <person name="Keri Z."/>
            <person name="LaButti K."/>
            <person name="Lipzen A."/>
            <person name="Lombard V."/>
            <person name="Magnuson J."/>
            <person name="Maillard F."/>
            <person name="Morin E."/>
            <person name="Murat C."/>
            <person name="Nolan M."/>
            <person name="Ohm R."/>
            <person name="Pangilinan J."/>
            <person name="Pereira M."/>
            <person name="Perotto S."/>
            <person name="Peter M."/>
            <person name="Riley R."/>
            <person name="Sitrit Y."/>
            <person name="Stielow B."/>
            <person name="Szollosi G."/>
            <person name="Zifcakova L."/>
            <person name="Stursova M."/>
            <person name="Spatafora J.W."/>
            <person name="Tedersoo L."/>
            <person name="Vaario L.-M."/>
            <person name="Yamada A."/>
            <person name="Yan M."/>
            <person name="Wang P."/>
            <person name="Xu J."/>
            <person name="Bruns T."/>
            <person name="Baldrian P."/>
            <person name="Vilgalys R."/>
            <person name="Henrissat B."/>
            <person name="Grigoriev I.V."/>
            <person name="Hibbett D."/>
            <person name="Nagy L.G."/>
            <person name="Martin F.M."/>
        </authorList>
    </citation>
    <scope>NUCLEOTIDE SEQUENCE</scope>
    <source>
        <strain evidence="2">BED1</strain>
    </source>
</reference>
<comment type="caution">
    <text evidence="2">The sequence shown here is derived from an EMBL/GenBank/DDBJ whole genome shotgun (WGS) entry which is preliminary data.</text>
</comment>
<evidence type="ECO:0000256" key="1">
    <source>
        <dbReference type="SAM" id="MobiDB-lite"/>
    </source>
</evidence>
<feature type="compositionally biased region" description="Polar residues" evidence="1">
    <location>
        <begin position="282"/>
        <end position="291"/>
    </location>
</feature>
<dbReference type="Proteomes" id="UP001194468">
    <property type="component" value="Unassembled WGS sequence"/>
</dbReference>
<organism evidence="2 3">
    <name type="scientific">Boletus edulis BED1</name>
    <dbReference type="NCBI Taxonomy" id="1328754"/>
    <lineage>
        <taxon>Eukaryota</taxon>
        <taxon>Fungi</taxon>
        <taxon>Dikarya</taxon>
        <taxon>Basidiomycota</taxon>
        <taxon>Agaricomycotina</taxon>
        <taxon>Agaricomycetes</taxon>
        <taxon>Agaricomycetidae</taxon>
        <taxon>Boletales</taxon>
        <taxon>Boletineae</taxon>
        <taxon>Boletaceae</taxon>
        <taxon>Boletoideae</taxon>
        <taxon>Boletus</taxon>
    </lineage>
</organism>
<feature type="compositionally biased region" description="Basic and acidic residues" evidence="1">
    <location>
        <begin position="311"/>
        <end position="322"/>
    </location>
</feature>